<dbReference type="RefSeq" id="WP_021984393.1">
    <property type="nucleotide sequence ID" value="NZ_CP060632.1"/>
</dbReference>
<dbReference type="Proteomes" id="UP000515819">
    <property type="component" value="Chromosome"/>
</dbReference>
<dbReference type="EMBL" id="CP060632">
    <property type="protein sequence ID" value="QNM00408.1"/>
    <property type="molecule type" value="Genomic_DNA"/>
</dbReference>
<dbReference type="KEGG" id="wcp:H9Q76_03760"/>
<sequence length="86" mass="9668">MAFKDFVKTVKSEAGDAVEVTKLKAKISKEKANIKETYEAIGEIFYNKVKEGAQMDPEFSPLVEKIDAAKESIKNCNDEIDHVKMN</sequence>
<evidence type="ECO:0000313" key="2">
    <source>
        <dbReference type="Proteomes" id="UP000515819"/>
    </source>
</evidence>
<gene>
    <name evidence="1" type="ORF">H9Q76_03760</name>
</gene>
<protein>
    <submittedName>
        <fullName evidence="1">Uncharacterized protein</fullName>
    </submittedName>
</protein>
<evidence type="ECO:0000313" key="1">
    <source>
        <dbReference type="EMBL" id="QNM00408.1"/>
    </source>
</evidence>
<keyword evidence="2" id="KW-1185">Reference proteome</keyword>
<proteinExistence type="predicted"/>
<name>A0A7G9FPC6_9FIRM</name>
<dbReference type="AlphaFoldDB" id="A0A7G9FPC6"/>
<reference evidence="1 2" key="1">
    <citation type="submission" date="2020-08" db="EMBL/GenBank/DDBJ databases">
        <authorList>
            <person name="Liu C."/>
            <person name="Sun Q."/>
        </authorList>
    </citation>
    <scope>NUCLEOTIDE SEQUENCE [LARGE SCALE GENOMIC DNA]</scope>
    <source>
        <strain evidence="1 2">NSJ-4</strain>
    </source>
</reference>
<accession>A0A7G9FPC6</accession>
<organism evidence="1 2">
    <name type="scientific">Wujia chipingensis</name>
    <dbReference type="NCBI Taxonomy" id="2763670"/>
    <lineage>
        <taxon>Bacteria</taxon>
        <taxon>Bacillati</taxon>
        <taxon>Bacillota</taxon>
        <taxon>Clostridia</taxon>
        <taxon>Lachnospirales</taxon>
        <taxon>Lachnospiraceae</taxon>
        <taxon>Wujia</taxon>
    </lineage>
</organism>